<proteinExistence type="predicted"/>
<dbReference type="AlphaFoldDB" id="A0A1L9QQJ4"/>
<dbReference type="InterPro" id="IPR010328">
    <property type="entry name" value="DUF928"/>
</dbReference>
<keyword evidence="2" id="KW-1185">Reference proteome</keyword>
<organism evidence="1 2">
    <name type="scientific">Roseofilum reptotaenium AO1-A</name>
    <dbReference type="NCBI Taxonomy" id="1925591"/>
    <lineage>
        <taxon>Bacteria</taxon>
        <taxon>Bacillati</taxon>
        <taxon>Cyanobacteriota</taxon>
        <taxon>Cyanophyceae</taxon>
        <taxon>Desertifilales</taxon>
        <taxon>Desertifilaceae</taxon>
        <taxon>Roseofilum</taxon>
    </lineage>
</organism>
<dbReference type="Proteomes" id="UP000183940">
    <property type="component" value="Unassembled WGS sequence"/>
</dbReference>
<evidence type="ECO:0000313" key="1">
    <source>
        <dbReference type="EMBL" id="OJJ24968.1"/>
    </source>
</evidence>
<accession>A0A1L9QQJ4</accession>
<dbReference type="EMBL" id="MLAW01000023">
    <property type="protein sequence ID" value="OJJ24968.1"/>
    <property type="molecule type" value="Genomic_DNA"/>
</dbReference>
<evidence type="ECO:0008006" key="3">
    <source>
        <dbReference type="Google" id="ProtNLM"/>
    </source>
</evidence>
<sequence>MLFSWLPSISWPRLQGTLATLLALGVTVFPLPSLALEDLQLPEDIGLPSRRQAGGTRGPCITDKSGQLLPIIPKFNIGRTLKDSPTLFVYLPQHTTDQGILILQELDQEKLAQSGLTLANLTDHNQDQFLKAEFKSPISLNQESGILGVALSEHPEIPKLEAGKIYLWAVQLVCNNTFSDYAQGWIQVATNTEEQATLRAKLEEAKSDRDRAKIYAQAGVWYDLLVALAQLRQTPSSEEQAQATTDWKSILTHPQVGLDQIVDAPLLSKSRTSTVLAP</sequence>
<gene>
    <name evidence="1" type="ORF">BI308_13895</name>
</gene>
<reference evidence="1" key="1">
    <citation type="submission" date="2016-10" db="EMBL/GenBank/DDBJ databases">
        <title>CRISPR-Cas defence system in Roseofilum reptotaenium: evidence of a bacteriophage-cyanobacterium arms race in the coral black band disease.</title>
        <authorList>
            <person name="Buerger P."/>
            <person name="Wood-Charlson E.M."/>
            <person name="Weynberg K.D."/>
            <person name="Willis B."/>
            <person name="Van Oppen M.J."/>
        </authorList>
    </citation>
    <scope>NUCLEOTIDE SEQUENCE [LARGE SCALE GENOMIC DNA]</scope>
    <source>
        <strain evidence="1">AO1-A</strain>
    </source>
</reference>
<evidence type="ECO:0000313" key="2">
    <source>
        <dbReference type="Proteomes" id="UP000183940"/>
    </source>
</evidence>
<comment type="caution">
    <text evidence="1">The sequence shown here is derived from an EMBL/GenBank/DDBJ whole genome shotgun (WGS) entry which is preliminary data.</text>
</comment>
<dbReference type="STRING" id="1925591.BI308_13895"/>
<protein>
    <recommendedName>
        <fullName evidence="3">DUF928 domain-containing protein</fullName>
    </recommendedName>
</protein>
<dbReference type="Pfam" id="PF06051">
    <property type="entry name" value="DUF928"/>
    <property type="match status" value="1"/>
</dbReference>
<name>A0A1L9QQJ4_9CYAN</name>